<dbReference type="Proteomes" id="UP000031838">
    <property type="component" value="Chromosome 2"/>
</dbReference>
<dbReference type="KEGG" id="bgp:BGL_2c19650"/>
<proteinExistence type="predicted"/>
<reference evidence="1 2" key="2">
    <citation type="journal article" date="2016" name="Appl. Microbiol. Biotechnol.">
        <title>Mutations improving production and secretion of extracellular lipase by Burkholderia glumae PG1.</title>
        <authorList>
            <person name="Knapp A."/>
            <person name="Voget S."/>
            <person name="Gao R."/>
            <person name="Zaburannyi N."/>
            <person name="Krysciak D."/>
            <person name="Breuer M."/>
            <person name="Hauer B."/>
            <person name="Streit W.R."/>
            <person name="Muller R."/>
            <person name="Daniel R."/>
            <person name="Jaeger K.E."/>
        </authorList>
    </citation>
    <scope>NUCLEOTIDE SEQUENCE [LARGE SCALE GENOMIC DNA]</scope>
    <source>
        <strain evidence="1 2">PG1</strain>
    </source>
</reference>
<dbReference type="AlphaFoldDB" id="A0A0B6S6F5"/>
<evidence type="ECO:0000313" key="2">
    <source>
        <dbReference type="Proteomes" id="UP000031838"/>
    </source>
</evidence>
<gene>
    <name evidence="1" type="ORF">BGL_2c19650</name>
</gene>
<keyword evidence="2" id="KW-1185">Reference proteome</keyword>
<name>A0A0B6S6F5_BURPL</name>
<reference evidence="2" key="1">
    <citation type="submission" date="2011-03" db="EMBL/GenBank/DDBJ databases">
        <authorList>
            <person name="Voget S."/>
            <person name="Streit W.R."/>
            <person name="Jaeger K.E."/>
            <person name="Daniel R."/>
        </authorList>
    </citation>
    <scope>NUCLEOTIDE SEQUENCE [LARGE SCALE GENOMIC DNA]</scope>
    <source>
        <strain evidence="2">PG1</strain>
    </source>
</reference>
<evidence type="ECO:0000313" key="1">
    <source>
        <dbReference type="EMBL" id="AJK50029.1"/>
    </source>
</evidence>
<dbReference type="RefSeq" id="WP_042628359.1">
    <property type="nucleotide sequence ID" value="NZ_CP002581.1"/>
</dbReference>
<accession>A0A0B6S6F5</accession>
<dbReference type="HOGENOM" id="CLU_123753_0_0_4"/>
<dbReference type="EMBL" id="CP002581">
    <property type="protein sequence ID" value="AJK50029.1"/>
    <property type="molecule type" value="Genomic_DNA"/>
</dbReference>
<sequence>MSAVARLVGSLGARVTQLARGRRPDEPAQPVAFDAAPGRWRDYAHRVSRCLREVLDGPDAAAARSRAAIDGHANARALAGDAVPVLRLRIWLDAAGVIARVAAGPEHEGTDADARNQADGTGEGAAIDAALAAALVGREIGAVPPRGMPQPVVVRLRFAGEA</sequence>
<protein>
    <submittedName>
        <fullName evidence="1">Uncharacterized protein</fullName>
    </submittedName>
</protein>
<organism evidence="1 2">
    <name type="scientific">Burkholderia plantarii</name>
    <dbReference type="NCBI Taxonomy" id="41899"/>
    <lineage>
        <taxon>Bacteria</taxon>
        <taxon>Pseudomonadati</taxon>
        <taxon>Pseudomonadota</taxon>
        <taxon>Betaproteobacteria</taxon>
        <taxon>Burkholderiales</taxon>
        <taxon>Burkholderiaceae</taxon>
        <taxon>Burkholderia</taxon>
    </lineage>
</organism>